<proteinExistence type="predicted"/>
<dbReference type="Pfam" id="PF14265">
    <property type="entry name" value="DUF4355"/>
    <property type="match status" value="1"/>
</dbReference>
<dbReference type="Proteomes" id="UP001519307">
    <property type="component" value="Unassembled WGS sequence"/>
</dbReference>
<dbReference type="RefSeq" id="WP_209701881.1">
    <property type="nucleotide sequence ID" value="NZ_JAGGLM010000006.1"/>
</dbReference>
<evidence type="ECO:0000313" key="1">
    <source>
        <dbReference type="EMBL" id="MBP2032708.1"/>
    </source>
</evidence>
<gene>
    <name evidence="1" type="ORF">J2Z42_001382</name>
</gene>
<protein>
    <recommendedName>
        <fullName evidence="3">DUF4355 domain-containing protein</fullName>
    </recommendedName>
</protein>
<reference evidence="1 2" key="1">
    <citation type="submission" date="2021-03" db="EMBL/GenBank/DDBJ databases">
        <title>Genomic Encyclopedia of Type Strains, Phase IV (KMG-IV): sequencing the most valuable type-strain genomes for metagenomic binning, comparative biology and taxonomic classification.</title>
        <authorList>
            <person name="Goeker M."/>
        </authorList>
    </citation>
    <scope>NUCLEOTIDE SEQUENCE [LARGE SCALE GENOMIC DNA]</scope>
    <source>
        <strain evidence="1 2">DSM 28783</strain>
    </source>
</reference>
<keyword evidence="2" id="KW-1185">Reference proteome</keyword>
<sequence>MDFKEVKQFIETNKEQAEVKEYLQDLNKISVDGIEKYVNEDEGAKKWMDSIKDKHFNKALETWKSNNLEGLINDEVKKRFPTKDEKEIEVEKLKSEIEKMKQEKLHEALTSKAVKLASEKNLPVELVDFFIADNEENTVKNLGALEQSFNSAIQKSVELRLKGEGYTPPNNVTNERKPNNLNDALKNYYKNN</sequence>
<comment type="caution">
    <text evidence="1">The sequence shown here is derived from an EMBL/GenBank/DDBJ whole genome shotgun (WGS) entry which is preliminary data.</text>
</comment>
<dbReference type="InterPro" id="IPR025580">
    <property type="entry name" value="Gp46"/>
</dbReference>
<dbReference type="EMBL" id="JAGGLM010000006">
    <property type="protein sequence ID" value="MBP2032708.1"/>
    <property type="molecule type" value="Genomic_DNA"/>
</dbReference>
<evidence type="ECO:0000313" key="2">
    <source>
        <dbReference type="Proteomes" id="UP001519307"/>
    </source>
</evidence>
<organism evidence="1 2">
    <name type="scientific">Clostridium algifaecis</name>
    <dbReference type="NCBI Taxonomy" id="1472040"/>
    <lineage>
        <taxon>Bacteria</taxon>
        <taxon>Bacillati</taxon>
        <taxon>Bacillota</taxon>
        <taxon>Clostridia</taxon>
        <taxon>Eubacteriales</taxon>
        <taxon>Clostridiaceae</taxon>
        <taxon>Clostridium</taxon>
    </lineage>
</organism>
<accession>A0ABS4KRQ1</accession>
<name>A0ABS4KRQ1_9CLOT</name>
<evidence type="ECO:0008006" key="3">
    <source>
        <dbReference type="Google" id="ProtNLM"/>
    </source>
</evidence>